<evidence type="ECO:0000313" key="1">
    <source>
        <dbReference type="EMBL" id="EQA69654.1"/>
    </source>
</evidence>
<dbReference type="EMBL" id="AKWY02000034">
    <property type="protein sequence ID" value="EQA69654.1"/>
    <property type="molecule type" value="Genomic_DNA"/>
</dbReference>
<proteinExistence type="predicted"/>
<evidence type="ECO:0000313" key="2">
    <source>
        <dbReference type="Proteomes" id="UP000015442"/>
    </source>
</evidence>
<dbReference type="AlphaFoldDB" id="T0FI21"/>
<reference evidence="1 2" key="1">
    <citation type="submission" date="2013-05" db="EMBL/GenBank/DDBJ databases">
        <authorList>
            <person name="Harkins D.M."/>
            <person name="Durkin A.S."/>
            <person name="Brinkac L.M."/>
            <person name="Haft D.H."/>
            <person name="Selengut J.D."/>
            <person name="Sanka R."/>
            <person name="DePew J."/>
            <person name="Purushe J."/>
            <person name="Hartskeerl R.A."/>
            <person name="Ahmed A."/>
            <person name="van der Linden H."/>
            <person name="Goris M.G.A."/>
            <person name="Vinetz J.M."/>
            <person name="Sutton G.G."/>
            <person name="Nierman W.C."/>
            <person name="Fouts D.E."/>
        </authorList>
    </citation>
    <scope>NUCLEOTIDE SEQUENCE [LARGE SCALE GENOMIC DNA]</scope>
    <source>
        <strain evidence="1 2">CZ214</strain>
    </source>
</reference>
<sequence length="45" mass="5439">MLHLRFENPVFCYQKAYAQLQYVGTLTKLDLRVEYKTCRNSHKTM</sequence>
<comment type="caution">
    <text evidence="1">The sequence shown here is derived from an EMBL/GenBank/DDBJ whole genome shotgun (WGS) entry which is preliminary data.</text>
</comment>
<protein>
    <submittedName>
        <fullName evidence="1">Uncharacterized protein</fullName>
    </submittedName>
</protein>
<organism evidence="1 2">
    <name type="scientific">Leptospira noguchii serovar Panama str. CZ214</name>
    <dbReference type="NCBI Taxonomy" id="1001595"/>
    <lineage>
        <taxon>Bacteria</taxon>
        <taxon>Pseudomonadati</taxon>
        <taxon>Spirochaetota</taxon>
        <taxon>Spirochaetia</taxon>
        <taxon>Leptospirales</taxon>
        <taxon>Leptospiraceae</taxon>
        <taxon>Leptospira</taxon>
    </lineage>
</organism>
<accession>T0FI21</accession>
<gene>
    <name evidence="1" type="ORF">LEP1GSC059_2011</name>
</gene>
<dbReference type="Proteomes" id="UP000015442">
    <property type="component" value="Unassembled WGS sequence"/>
</dbReference>
<name>T0FI21_9LEPT</name>